<reference evidence="3 4" key="1">
    <citation type="submission" date="2023-01" db="EMBL/GenBank/DDBJ databases">
        <title>Analysis of 21 Apiospora genomes using comparative genomics revels a genus with tremendous synthesis potential of carbohydrate active enzymes and secondary metabolites.</title>
        <authorList>
            <person name="Sorensen T."/>
        </authorList>
    </citation>
    <scope>NUCLEOTIDE SEQUENCE [LARGE SCALE GENOMIC DNA]</scope>
    <source>
        <strain evidence="3 4">CBS 114990</strain>
    </source>
</reference>
<keyword evidence="4" id="KW-1185">Reference proteome</keyword>
<evidence type="ECO:0000256" key="2">
    <source>
        <dbReference type="SAM" id="MobiDB-lite"/>
    </source>
</evidence>
<dbReference type="RefSeq" id="XP_066674183.1">
    <property type="nucleotide sequence ID" value="XM_066804410.1"/>
</dbReference>
<dbReference type="Proteomes" id="UP001433268">
    <property type="component" value="Unassembled WGS sequence"/>
</dbReference>
<dbReference type="PANTHER" id="PTHR48104">
    <property type="entry name" value="METACASPASE-4"/>
    <property type="match status" value="1"/>
</dbReference>
<evidence type="ECO:0000256" key="1">
    <source>
        <dbReference type="ARBA" id="ARBA00009005"/>
    </source>
</evidence>
<comment type="caution">
    <text evidence="3">The sequence shown here is derived from an EMBL/GenBank/DDBJ whole genome shotgun (WGS) entry which is preliminary data.</text>
</comment>
<dbReference type="PANTHER" id="PTHR48104:SF30">
    <property type="entry name" value="METACASPASE-1"/>
    <property type="match status" value="1"/>
</dbReference>
<feature type="compositionally biased region" description="Polar residues" evidence="2">
    <location>
        <begin position="200"/>
        <end position="209"/>
    </location>
</feature>
<accession>A0ABR1X9N3</accession>
<dbReference type="EMBL" id="JAQQWN010000002">
    <property type="protein sequence ID" value="KAK8093410.1"/>
    <property type="molecule type" value="Genomic_DNA"/>
</dbReference>
<organism evidence="3 4">
    <name type="scientific">Apiospora hydei</name>
    <dbReference type="NCBI Taxonomy" id="1337664"/>
    <lineage>
        <taxon>Eukaryota</taxon>
        <taxon>Fungi</taxon>
        <taxon>Dikarya</taxon>
        <taxon>Ascomycota</taxon>
        <taxon>Pezizomycotina</taxon>
        <taxon>Sordariomycetes</taxon>
        <taxon>Xylariomycetidae</taxon>
        <taxon>Amphisphaeriales</taxon>
        <taxon>Apiosporaceae</taxon>
        <taxon>Apiospora</taxon>
    </lineage>
</organism>
<dbReference type="InterPro" id="IPR050452">
    <property type="entry name" value="Metacaspase"/>
</dbReference>
<gene>
    <name evidence="3" type="ORF">PG997_000095</name>
</gene>
<sequence length="699" mass="76867">MATHYALLIGNCFCPDANDENWGPPLRGCVRDVLKIKAQLARSPLGIDIKVFAAGPADATDPGRPGQVEEAELPTHSNVLSSLEGIASRASAGSFVYIHFSGHSTAITPDSGSPSSNGSTGDLALVVLASDNVAEIQYIRGLELAYQLKAMVDKGLKVTLVLDCCVSGSAVRDKPDPLVRYLPYDREVDLARPPVPGKSLSPSDGSAQPSDRDSSLRPNWLVDPDGYTILTACGPREIARELKVGDECYGVLSYFLIRAFINYGRVGGWQHHIYSHLRARFREEWPDQNPMLYGSMGLWFFGDAGATVEAASIPVVRRKGQREPGQAPFQLEAGEAHGICKGDRFALHGIIGAEEATSNMFGSSEDHVVVEVTKVRALTSDLGDATQTTRDLGSGLTATAITHLDLCRFMINLDLRLPRPDVWIEALKQRPSLRVKFISDSQMSDETLFSFYATVNKEDYAIYDHSHQPIPGLPSSPYSPEENADYILDIMEHLAKFRAVEVLTNKALAPPSADTFTRLLDIQVVDSDGTAHRPGCRHDGAMTTGCSHEECIVTVRHGEKLRLEVRNTESPGGRDIYVHLYNIAHYSWSITNSYHGDYHPLPPRFSNRDADDYRSGTTGEWKPVLQMLIPDELLAMGHDRCEDTIKVLFTSAPTSFMCFELPKMADVARPSGKKSKFRGGSGEMSEDWVALNFRVRTQL</sequence>
<comment type="similarity">
    <text evidence="1">Belongs to the peptidase C14B family.</text>
</comment>
<evidence type="ECO:0000313" key="4">
    <source>
        <dbReference type="Proteomes" id="UP001433268"/>
    </source>
</evidence>
<feature type="region of interest" description="Disordered" evidence="2">
    <location>
        <begin position="190"/>
        <end position="219"/>
    </location>
</feature>
<evidence type="ECO:0000313" key="3">
    <source>
        <dbReference type="EMBL" id="KAK8093410.1"/>
    </source>
</evidence>
<dbReference type="Gene3D" id="3.40.50.1460">
    <property type="match status" value="1"/>
</dbReference>
<proteinExistence type="inferred from homology"/>
<name>A0ABR1X9N3_9PEZI</name>
<dbReference type="GeneID" id="92037470"/>
<protein>
    <recommendedName>
        <fullName evidence="5">Caspase domain-containing protein</fullName>
    </recommendedName>
</protein>
<evidence type="ECO:0008006" key="5">
    <source>
        <dbReference type="Google" id="ProtNLM"/>
    </source>
</evidence>